<feature type="signal peptide" evidence="1">
    <location>
        <begin position="1"/>
        <end position="20"/>
    </location>
</feature>
<sequence>MIRLHALLILSGLLLTPVLADDASDLNRALEQAVTGAVLADAYMRACDQYDPDSATLRRDAMAGWSHRVDLAGYQRFLEGAASSLPDLSGDIERQAVPARQAVASEVSKDISICSDFSTRLREDAYDIARPIRNLLRLADRFGIEVADAPALPQIDSVELMPLIALSAQLAGKMDEIGSKAGAEQNRDLRAAREEHAMQWLQQRPAVAVLGRITKKDELREWRGDRQSAFAARCLSFAEDAHEDEMERDVGGNRVLVGEVRWLRDDAEGGTLGLRGCRIFVHDPSTVELSSMEDESAGVVLRPPEYEEAFAGAGKGIAEKDIDRVLYDGRFENRLDGFGNGYTDRQESIYVLLRDGTAYRHEWNFAFTDLNVELSRQREPGKWFSWSESSGSLKLTTAGGVDAGGEIDLSEARGLMPVPPGQTWDQTYYYLNVGMGGVRRDRDYAFASNGQLVHKRGGFVAGNFGVNYIIVAGEPDIATSRYSFDGYTLLIDGPDGQERHFAAIFEDDAASAPEEIIIDGQVHWMRKDDE</sequence>
<accession>A0A5B0DQA2</accession>
<name>A0A5B0DQA2_9HYPH</name>
<evidence type="ECO:0000256" key="1">
    <source>
        <dbReference type="SAM" id="SignalP"/>
    </source>
</evidence>
<dbReference type="OrthoDB" id="7315565at2"/>
<organism evidence="2 3">
    <name type="scientific">Aureimonas fodinaquatilis</name>
    <dbReference type="NCBI Taxonomy" id="2565783"/>
    <lineage>
        <taxon>Bacteria</taxon>
        <taxon>Pseudomonadati</taxon>
        <taxon>Pseudomonadota</taxon>
        <taxon>Alphaproteobacteria</taxon>
        <taxon>Hyphomicrobiales</taxon>
        <taxon>Aurantimonadaceae</taxon>
        <taxon>Aureimonas</taxon>
    </lineage>
</organism>
<reference evidence="2 3" key="1">
    <citation type="submission" date="2019-08" db="EMBL/GenBank/DDBJ databases">
        <title>Aureimonas fodiniaquatilis sp. nov., isolated from a coal mine wastewater.</title>
        <authorList>
            <person name="Kim W."/>
        </authorList>
    </citation>
    <scope>NUCLEOTIDE SEQUENCE [LARGE SCALE GENOMIC DNA]</scope>
    <source>
        <strain evidence="2 3">CAU 1482</strain>
    </source>
</reference>
<dbReference type="RefSeq" id="WP_149301663.1">
    <property type="nucleotide sequence ID" value="NZ_VTWH01000006.1"/>
</dbReference>
<evidence type="ECO:0000313" key="2">
    <source>
        <dbReference type="EMBL" id="KAA0968145.1"/>
    </source>
</evidence>
<feature type="chain" id="PRO_5023149271" evidence="1">
    <location>
        <begin position="21"/>
        <end position="530"/>
    </location>
</feature>
<dbReference type="Proteomes" id="UP000324738">
    <property type="component" value="Unassembled WGS sequence"/>
</dbReference>
<keyword evidence="3" id="KW-1185">Reference proteome</keyword>
<proteinExistence type="predicted"/>
<evidence type="ECO:0000313" key="3">
    <source>
        <dbReference type="Proteomes" id="UP000324738"/>
    </source>
</evidence>
<dbReference type="AlphaFoldDB" id="A0A5B0DQA2"/>
<protein>
    <submittedName>
        <fullName evidence="2">Uncharacterized protein</fullName>
    </submittedName>
</protein>
<keyword evidence="1" id="KW-0732">Signal</keyword>
<gene>
    <name evidence="2" type="ORF">FPY71_17600</name>
</gene>
<dbReference type="EMBL" id="VTWH01000006">
    <property type="protein sequence ID" value="KAA0968145.1"/>
    <property type="molecule type" value="Genomic_DNA"/>
</dbReference>
<comment type="caution">
    <text evidence="2">The sequence shown here is derived from an EMBL/GenBank/DDBJ whole genome shotgun (WGS) entry which is preliminary data.</text>
</comment>